<evidence type="ECO:0000313" key="1">
    <source>
        <dbReference type="EMBL" id="AXR78686.1"/>
    </source>
</evidence>
<reference evidence="1" key="3">
    <citation type="journal article" date="2019" name="Int. J. Syst. Evol. Microbiol.">
        <title>Natronolimnobius sulfurireducens sp. nov. and Halalkaliarchaeum desulfuricum gen. nov., sp. nov., the first sulfur-respiring alkaliphilic haloarchaea from hypersaline alkaline lakes.</title>
        <authorList>
            <person name="Sorokin D.Y."/>
            <person name="Yakimov M."/>
            <person name="Messina E."/>
            <person name="Merkel A.Y."/>
            <person name="Bale N.J."/>
            <person name="Sinninghe Damste J.S."/>
        </authorList>
    </citation>
    <scope>NUCLEOTIDE SEQUENCE</scope>
    <source>
        <strain evidence="2">AArc-Mg</strain>
        <strain evidence="1">AArc1</strain>
    </source>
</reference>
<organism evidence="1 4">
    <name type="scientific">Natrarchaeobaculum sulfurireducens</name>
    <dbReference type="NCBI Taxonomy" id="2044521"/>
    <lineage>
        <taxon>Archaea</taxon>
        <taxon>Methanobacteriati</taxon>
        <taxon>Methanobacteriota</taxon>
        <taxon>Stenosarchaea group</taxon>
        <taxon>Halobacteria</taxon>
        <taxon>Halobacteriales</taxon>
        <taxon>Natrialbaceae</taxon>
        <taxon>Natrarchaeobaculum</taxon>
    </lineage>
</organism>
<dbReference type="AlphaFoldDB" id="A0A346PGP1"/>
<dbReference type="GO" id="GO:0016740">
    <property type="term" value="F:transferase activity"/>
    <property type="evidence" value="ECO:0007669"/>
    <property type="project" value="UniProtKB-KW"/>
</dbReference>
<accession>A0A346PP17</accession>
<keyword evidence="3" id="KW-1185">Reference proteome</keyword>
<name>A0A346PGP1_9EURY</name>
<evidence type="ECO:0000313" key="3">
    <source>
        <dbReference type="Proteomes" id="UP000258613"/>
    </source>
</evidence>
<dbReference type="EMBL" id="CP027033">
    <property type="protein sequence ID" value="AXR81262.1"/>
    <property type="molecule type" value="Genomic_DNA"/>
</dbReference>
<protein>
    <submittedName>
        <fullName evidence="1">Lipid-A-disaccharide synthase related glycosyltransferase</fullName>
    </submittedName>
</protein>
<dbReference type="InterPro" id="IPR007152">
    <property type="entry name" value="DUF354"/>
</dbReference>
<keyword evidence="1" id="KW-0808">Transferase</keyword>
<dbReference type="SUPFAM" id="SSF53756">
    <property type="entry name" value="UDP-Glycosyltransferase/glycogen phosphorylase"/>
    <property type="match status" value="1"/>
</dbReference>
<dbReference type="RefSeq" id="WP_117364728.1">
    <property type="nucleotide sequence ID" value="NZ_CP024047.1"/>
</dbReference>
<sequence>MRILVFANTPAHVHLYRHAVSRLEERGHDVCVLGREYDCTTDLLEFYGLPYQPYGAHGTEPTSRLAFGRELVGQLGRIATTTRRFSPDVVFGRGPYAAFAGSLARAPTVLVLDDEPGSFNHTVSRPFADCILSPAVTRRDLGDAHYTFEGFKECAYLHPAVFDPDPAVHEYLGIDPDEPYVIVRFNALDALHDAGIEGFSSAQRLDLIERLSERATVFVSDEGDDLALTDLPARPYDLHPALIHDAMAGADLLVADTGTMVTEAGLLGTPAIRYRGTDDHVYGEFRELERVGLVEQADSYDDVRDRALDLLEDETATDRWAQRRREYVGDLVNLTDVLVDVAEARGSVDRLGPATRRTLRKRSTPS</sequence>
<gene>
    <name evidence="1" type="ORF">AArc1_2371</name>
    <name evidence="2" type="ORF">AArcMg_1246</name>
</gene>
<evidence type="ECO:0000313" key="4">
    <source>
        <dbReference type="Proteomes" id="UP000258707"/>
    </source>
</evidence>
<dbReference type="Pfam" id="PF04007">
    <property type="entry name" value="DUF354"/>
    <property type="match status" value="1"/>
</dbReference>
<proteinExistence type="predicted"/>
<dbReference type="PANTHER" id="PTHR39662">
    <property type="entry name" value="DUF354 DOMAIN-CONTAINING PROTEIN-RELATED"/>
    <property type="match status" value="1"/>
</dbReference>
<dbReference type="Proteomes" id="UP000258613">
    <property type="component" value="Chromosome"/>
</dbReference>
<dbReference type="EMBL" id="CP024047">
    <property type="protein sequence ID" value="AXR78686.1"/>
    <property type="molecule type" value="Genomic_DNA"/>
</dbReference>
<dbReference type="Proteomes" id="UP000258707">
    <property type="component" value="Chromosome"/>
</dbReference>
<dbReference type="PANTHER" id="PTHR39662:SF1">
    <property type="entry name" value="DUF354 DOMAIN-CONTAINING PROTEIN"/>
    <property type="match status" value="1"/>
</dbReference>
<dbReference type="GeneID" id="37641738"/>
<dbReference type="OrthoDB" id="185087at2157"/>
<accession>A0A346PGP1</accession>
<dbReference type="KEGG" id="nan:AArc1_2371"/>
<evidence type="ECO:0000313" key="2">
    <source>
        <dbReference type="EMBL" id="AXR81262.1"/>
    </source>
</evidence>
<dbReference type="Gene3D" id="3.40.50.2000">
    <property type="entry name" value="Glycogen Phosphorylase B"/>
    <property type="match status" value="1"/>
</dbReference>
<dbReference type="KEGG" id="nag:AArcMg_1246"/>
<reference evidence="3" key="2">
    <citation type="submission" date="2018-02" db="EMBL/GenBank/DDBJ databases">
        <title>Phenotypic and genomic properties of facultatively anaerobic sulfur-reducing natronoarchaea from hypersaline soda lakes.</title>
        <authorList>
            <person name="Sorokin D.Y."/>
            <person name="Kublanov I.V."/>
            <person name="Roman P."/>
            <person name="Sinninghe Damste J.S."/>
            <person name="Golyshin P.N."/>
            <person name="Rojo D."/>
            <person name="Ciordia S."/>
            <person name="Mena M.D.C."/>
            <person name="Ferrer M."/>
            <person name="Messina E."/>
            <person name="Smedile F."/>
            <person name="La Spada G."/>
            <person name="La Cono V."/>
            <person name="Yakimov M.M."/>
        </authorList>
    </citation>
    <scope>NUCLEOTIDE SEQUENCE [LARGE SCALE GENOMIC DNA]</scope>
    <source>
        <strain evidence="3">AArc-Mg</strain>
    </source>
</reference>
<reference evidence="4" key="1">
    <citation type="submission" date="2017-10" db="EMBL/GenBank/DDBJ databases">
        <title>Phenotypic and genomic properties of facultatively anaerobic sulfur-reducing natronoarchaea from hypersaline soda lakes.</title>
        <authorList>
            <person name="Sorokin D.Y."/>
            <person name="Kublanov I.V."/>
            <person name="Roman P."/>
            <person name="Sinninghe Damste J.S."/>
            <person name="Golyshin P.N."/>
            <person name="Rojo D."/>
            <person name="Ciordia S."/>
            <person name="Mena Md.C."/>
            <person name="Ferrer M."/>
            <person name="Messina E."/>
            <person name="Smedile F."/>
            <person name="La Spada G."/>
            <person name="La Cono V."/>
            <person name="Yakimov M.M."/>
        </authorList>
    </citation>
    <scope>NUCLEOTIDE SEQUENCE [LARGE SCALE GENOMIC DNA]</scope>
    <source>
        <strain evidence="4">AArc1</strain>
    </source>
</reference>